<accession>A0A4P6P5G6</accession>
<dbReference type="AlphaFoldDB" id="A0A4P6P5G6"/>
<feature type="compositionally biased region" description="Basic and acidic residues" evidence="1">
    <location>
        <begin position="43"/>
        <end position="61"/>
    </location>
</feature>
<reference evidence="3 4" key="1">
    <citation type="submission" date="2018-12" db="EMBL/GenBank/DDBJ databases">
        <title>Complete genome of Litorilituus sediminis.</title>
        <authorList>
            <person name="Liu A."/>
            <person name="Rong J."/>
        </authorList>
    </citation>
    <scope>NUCLEOTIDE SEQUENCE [LARGE SCALE GENOMIC DNA]</scope>
    <source>
        <strain evidence="3 4">JCM 17549</strain>
    </source>
</reference>
<name>A0A4P6P5G6_9GAMM</name>
<keyword evidence="2" id="KW-0732">Signal</keyword>
<evidence type="ECO:0008006" key="5">
    <source>
        <dbReference type="Google" id="ProtNLM"/>
    </source>
</evidence>
<evidence type="ECO:0000313" key="3">
    <source>
        <dbReference type="EMBL" id="QBG36916.1"/>
    </source>
</evidence>
<dbReference type="RefSeq" id="WP_130603523.1">
    <property type="nucleotide sequence ID" value="NZ_CP034759.1"/>
</dbReference>
<evidence type="ECO:0000313" key="4">
    <source>
        <dbReference type="Proteomes" id="UP000290244"/>
    </source>
</evidence>
<dbReference type="OrthoDB" id="6195703at2"/>
<dbReference type="EMBL" id="CP034759">
    <property type="protein sequence ID" value="QBG36916.1"/>
    <property type="molecule type" value="Genomic_DNA"/>
</dbReference>
<evidence type="ECO:0000256" key="2">
    <source>
        <dbReference type="SAM" id="SignalP"/>
    </source>
</evidence>
<feature type="region of interest" description="Disordered" evidence="1">
    <location>
        <begin position="43"/>
        <end position="62"/>
    </location>
</feature>
<protein>
    <recommendedName>
        <fullName evidence="5">DUF4412 domain-containing protein</fullName>
    </recommendedName>
</protein>
<feature type="signal peptide" evidence="2">
    <location>
        <begin position="1"/>
        <end position="22"/>
    </location>
</feature>
<proteinExistence type="predicted"/>
<sequence>MKNLMTLAFTLGSALLASSAQAQSCANDKLYLSANYEISQRVADSHTRHDSHTHEHAHDKGQSFNKQQLVLHRYNNQVVHMYPDSHYGDWWTKTANNRLMLNRFFPDNQRVIEYQADELSSKISWQSKYQLLNSDFINNMVVVKETGTGCEQSQQRALTQGDYSYQLTWLPKWSLVTSYQVFRGDEKVAQWQLVNYQVNKKHIADYIAKLSDYRATDYADIGDNENDPFLAKMINQGFVEHKATGFYNSQGDNISKQHSH</sequence>
<keyword evidence="4" id="KW-1185">Reference proteome</keyword>
<dbReference type="Proteomes" id="UP000290244">
    <property type="component" value="Chromosome"/>
</dbReference>
<dbReference type="KEGG" id="lsd:EMK97_14895"/>
<organism evidence="3 4">
    <name type="scientific">Litorilituus sediminis</name>
    <dbReference type="NCBI Taxonomy" id="718192"/>
    <lineage>
        <taxon>Bacteria</taxon>
        <taxon>Pseudomonadati</taxon>
        <taxon>Pseudomonadota</taxon>
        <taxon>Gammaproteobacteria</taxon>
        <taxon>Alteromonadales</taxon>
        <taxon>Colwelliaceae</taxon>
        <taxon>Litorilituus</taxon>
    </lineage>
</organism>
<feature type="chain" id="PRO_5020566907" description="DUF4412 domain-containing protein" evidence="2">
    <location>
        <begin position="23"/>
        <end position="260"/>
    </location>
</feature>
<evidence type="ECO:0000256" key="1">
    <source>
        <dbReference type="SAM" id="MobiDB-lite"/>
    </source>
</evidence>
<gene>
    <name evidence="3" type="ORF">EMK97_14895</name>
</gene>